<organism evidence="1">
    <name type="scientific">uncultured Microcoleus sp</name>
    <dbReference type="NCBI Taxonomy" id="259945"/>
    <lineage>
        <taxon>Bacteria</taxon>
        <taxon>Bacillati</taxon>
        <taxon>Cyanobacteriota</taxon>
        <taxon>Cyanophyceae</taxon>
        <taxon>Oscillatoriophycideae</taxon>
        <taxon>Oscillatoriales</taxon>
        <taxon>Microcoleaceae</taxon>
        <taxon>Microcoleus</taxon>
        <taxon>environmental samples</taxon>
    </lineage>
</organism>
<proteinExistence type="predicted"/>
<sequence>MILMSSLSCGSLVWDFSGASHLLLNRIVGRSTSNFYLRKGFAIGRRTLGEF</sequence>
<dbReference type="EMBL" id="CADCTZ010001318">
    <property type="protein sequence ID" value="CAA9390644.1"/>
    <property type="molecule type" value="Genomic_DNA"/>
</dbReference>
<reference evidence="1" key="1">
    <citation type="submission" date="2020-02" db="EMBL/GenBank/DDBJ databases">
        <authorList>
            <person name="Meier V. D."/>
        </authorList>
    </citation>
    <scope>NUCLEOTIDE SEQUENCE</scope>
    <source>
        <strain evidence="1">AVDCRST_MAG84</strain>
    </source>
</reference>
<gene>
    <name evidence="1" type="ORF">AVDCRST_MAG84-5585</name>
</gene>
<protein>
    <submittedName>
        <fullName evidence="1">Uncharacterized protein</fullName>
    </submittedName>
</protein>
<accession>A0A6J4NKD7</accession>
<evidence type="ECO:0000313" key="1">
    <source>
        <dbReference type="EMBL" id="CAA9390644.1"/>
    </source>
</evidence>
<name>A0A6J4NKD7_9CYAN</name>
<dbReference type="AlphaFoldDB" id="A0A6J4NKD7"/>